<proteinExistence type="inferred from homology"/>
<evidence type="ECO:0000313" key="3">
    <source>
        <dbReference type="Proteomes" id="UP000249135"/>
    </source>
</evidence>
<protein>
    <submittedName>
        <fullName evidence="2">Organic hydroperoxide resistance protein</fullName>
    </submittedName>
</protein>
<dbReference type="Proteomes" id="UP000249135">
    <property type="component" value="Unassembled WGS sequence"/>
</dbReference>
<dbReference type="Gene3D" id="2.20.25.10">
    <property type="match status" value="1"/>
</dbReference>
<comment type="caution">
    <text evidence="2">The sequence shown here is derived from an EMBL/GenBank/DDBJ whole genome shotgun (WGS) entry which is preliminary data.</text>
</comment>
<dbReference type="InterPro" id="IPR003718">
    <property type="entry name" value="OsmC/Ohr_fam"/>
</dbReference>
<comment type="similarity">
    <text evidence="1">Belongs to the OsmC/Ohr family.</text>
</comment>
<dbReference type="EMBL" id="QFPP01000836">
    <property type="protein sequence ID" value="PZQ57331.1"/>
    <property type="molecule type" value="Genomic_DNA"/>
</dbReference>
<dbReference type="InterPro" id="IPR015946">
    <property type="entry name" value="KH_dom-like_a/b"/>
</dbReference>
<reference evidence="2 3" key="1">
    <citation type="submission" date="2017-08" db="EMBL/GenBank/DDBJ databases">
        <title>Infants hospitalized years apart are colonized by the same room-sourced microbial strains.</title>
        <authorList>
            <person name="Brooks B."/>
            <person name="Olm M.R."/>
            <person name="Firek B.A."/>
            <person name="Baker R."/>
            <person name="Thomas B.C."/>
            <person name="Morowitz M.J."/>
            <person name="Banfield J.F."/>
        </authorList>
    </citation>
    <scope>NUCLEOTIDE SEQUENCE [LARGE SCALE GENOMIC DNA]</scope>
    <source>
        <strain evidence="2">S2_005_003_R2_41</strain>
    </source>
</reference>
<dbReference type="InterPro" id="IPR036102">
    <property type="entry name" value="OsmC/Ohrsf"/>
</dbReference>
<gene>
    <name evidence="2" type="ORF">DI563_31620</name>
</gene>
<dbReference type="InterPro" id="IPR019953">
    <property type="entry name" value="OHR"/>
</dbReference>
<dbReference type="AlphaFoldDB" id="A0A2W5NUP2"/>
<evidence type="ECO:0000313" key="2">
    <source>
        <dbReference type="EMBL" id="PZQ57331.1"/>
    </source>
</evidence>
<dbReference type="PANTHER" id="PTHR33797:SF2">
    <property type="entry name" value="ORGANIC HYDROPEROXIDE RESISTANCE PROTEIN-LIKE"/>
    <property type="match status" value="1"/>
</dbReference>
<evidence type="ECO:0000256" key="1">
    <source>
        <dbReference type="ARBA" id="ARBA00007378"/>
    </source>
</evidence>
<sequence>MDLVYKTTMLTQGGRSGQVQSEDGSVKLRLAVPAEMGGKGDGPNPEQMFAAAFGACFEHSLRHVARNDKLPLRGCYVEATLSMYVNFEGAYRMALSLTAFLAGPLDQATADALVERAKGICPYVDATKTNMTLNLKAVLDTPVAAA</sequence>
<dbReference type="NCBIfam" id="TIGR03561">
    <property type="entry name" value="organ_hyd_perox"/>
    <property type="match status" value="1"/>
</dbReference>
<dbReference type="SUPFAM" id="SSF82784">
    <property type="entry name" value="OsmC-like"/>
    <property type="match status" value="1"/>
</dbReference>
<organism evidence="2 3">
    <name type="scientific">Variovorax paradoxus</name>
    <dbReference type="NCBI Taxonomy" id="34073"/>
    <lineage>
        <taxon>Bacteria</taxon>
        <taxon>Pseudomonadati</taxon>
        <taxon>Pseudomonadota</taxon>
        <taxon>Betaproteobacteria</taxon>
        <taxon>Burkholderiales</taxon>
        <taxon>Comamonadaceae</taxon>
        <taxon>Variovorax</taxon>
    </lineage>
</organism>
<accession>A0A2W5NUP2</accession>
<name>A0A2W5NUP2_VARPD</name>
<dbReference type="Pfam" id="PF02566">
    <property type="entry name" value="OsmC"/>
    <property type="match status" value="1"/>
</dbReference>
<dbReference type="PANTHER" id="PTHR33797">
    <property type="entry name" value="ORGANIC HYDROPEROXIDE RESISTANCE PROTEIN-LIKE"/>
    <property type="match status" value="1"/>
</dbReference>
<dbReference type="GO" id="GO:0006979">
    <property type="term" value="P:response to oxidative stress"/>
    <property type="evidence" value="ECO:0007669"/>
    <property type="project" value="InterPro"/>
</dbReference>
<dbReference type="Gene3D" id="3.30.300.20">
    <property type="match status" value="1"/>
</dbReference>